<dbReference type="PANTHER" id="PTHR33990:SF5">
    <property type="entry name" value="PHNB-LIKE DOMAIN-CONTAINING PROTEIN"/>
    <property type="match status" value="1"/>
</dbReference>
<accession>A0ABQ5JRV1</accession>
<dbReference type="RefSeq" id="WP_407884450.1">
    <property type="nucleotide sequence ID" value="NZ_BQXO01000005.1"/>
</dbReference>
<evidence type="ECO:0000313" key="1">
    <source>
        <dbReference type="EMBL" id="GKT06364.1"/>
    </source>
</evidence>
<sequence length="151" mass="16945">MSYYQEVFGATDLFRIPVTEATARELDLIDPNLEDSTIHGGFRVMGSQILCADDFMDQPQHATNIAIMLDFNADDSEEVVQAQKFFDRVANSGRVRVTNSFSAAYFTGKRGEFTDEYGVNWIVSCRPHNWIEHTPVISGDQSIAPMQDTPS</sequence>
<protein>
    <submittedName>
        <fullName evidence="1">VOC family protein</fullName>
    </submittedName>
</protein>
<dbReference type="PANTHER" id="PTHR33990">
    <property type="entry name" value="PROTEIN YJDN-RELATED"/>
    <property type="match status" value="1"/>
</dbReference>
<proteinExistence type="predicted"/>
<dbReference type="Gene3D" id="3.10.180.10">
    <property type="entry name" value="2,3-Dihydroxybiphenyl 1,2-Dioxygenase, domain 1"/>
    <property type="match status" value="1"/>
</dbReference>
<evidence type="ECO:0000313" key="2">
    <source>
        <dbReference type="Proteomes" id="UP001628078"/>
    </source>
</evidence>
<organism evidence="1 2">
    <name type="scientific">Furfurilactobacillus curtus</name>
    <dbReference type="NCBI Taxonomy" id="1746200"/>
    <lineage>
        <taxon>Bacteria</taxon>
        <taxon>Bacillati</taxon>
        <taxon>Bacillota</taxon>
        <taxon>Bacilli</taxon>
        <taxon>Lactobacillales</taxon>
        <taxon>Lactobacillaceae</taxon>
        <taxon>Furfurilactobacillus</taxon>
    </lineage>
</organism>
<dbReference type="SUPFAM" id="SSF54593">
    <property type="entry name" value="Glyoxalase/Bleomycin resistance protein/Dihydroxybiphenyl dioxygenase"/>
    <property type="match status" value="1"/>
</dbReference>
<dbReference type="EMBL" id="BQXO01000005">
    <property type="protein sequence ID" value="GKT06364.1"/>
    <property type="molecule type" value="Genomic_DNA"/>
</dbReference>
<dbReference type="Proteomes" id="UP001628078">
    <property type="component" value="Unassembled WGS sequence"/>
</dbReference>
<keyword evidence="2" id="KW-1185">Reference proteome</keyword>
<reference evidence="1 2" key="1">
    <citation type="submission" date="2022-03" db="EMBL/GenBank/DDBJ databases">
        <title>Draft genome sequence of Furfurilactobacillus curtus JCM 31185.</title>
        <authorList>
            <person name="Suzuki S."/>
            <person name="Endo A."/>
            <person name="Kajikawa A."/>
        </authorList>
    </citation>
    <scope>NUCLEOTIDE SEQUENCE [LARGE SCALE GENOMIC DNA]</scope>
    <source>
        <strain evidence="1 2">JCM 31185</strain>
    </source>
</reference>
<gene>
    <name evidence="1" type="ORF">JCM31185_16510</name>
</gene>
<dbReference type="InterPro" id="IPR029068">
    <property type="entry name" value="Glyas_Bleomycin-R_OHBP_Dase"/>
</dbReference>
<name>A0ABQ5JRV1_9LACO</name>
<comment type="caution">
    <text evidence="1">The sequence shown here is derived from an EMBL/GenBank/DDBJ whole genome shotgun (WGS) entry which is preliminary data.</text>
</comment>